<feature type="coiled-coil region" evidence="1">
    <location>
        <begin position="26"/>
        <end position="60"/>
    </location>
</feature>
<gene>
    <name evidence="2" type="ORF">PPTG_22942</name>
</gene>
<evidence type="ECO:0000313" key="2">
    <source>
        <dbReference type="EMBL" id="ETN08668.1"/>
    </source>
</evidence>
<evidence type="ECO:0000256" key="1">
    <source>
        <dbReference type="SAM" id="Coils"/>
    </source>
</evidence>
<accession>W2Q640</accession>
<dbReference type="RefSeq" id="XP_008905855.1">
    <property type="nucleotide sequence ID" value="XM_008907607.1"/>
</dbReference>
<dbReference type="EMBL" id="KI669587">
    <property type="protein sequence ID" value="ETN08668.1"/>
    <property type="molecule type" value="Genomic_DNA"/>
</dbReference>
<dbReference type="OMA" id="CQRLMQA"/>
<proteinExistence type="predicted"/>
<reference evidence="2 3" key="2">
    <citation type="submission" date="2013-11" db="EMBL/GenBank/DDBJ databases">
        <title>The Genome Sequence of Phytophthora parasitica INRA-310.</title>
        <authorList>
            <consortium name="The Broad Institute Genomics Platform"/>
            <person name="Russ C."/>
            <person name="Tyler B."/>
            <person name="Panabieres F."/>
            <person name="Shan W."/>
            <person name="Tripathy S."/>
            <person name="Grunwald N."/>
            <person name="Machado M."/>
            <person name="Johnson C.S."/>
            <person name="Arredondo F."/>
            <person name="Hong C."/>
            <person name="Coffey M."/>
            <person name="Young S.K."/>
            <person name="Zeng Q."/>
            <person name="Gargeya S."/>
            <person name="Fitzgerald M."/>
            <person name="Abouelleil A."/>
            <person name="Alvarado L."/>
            <person name="Chapman S.B."/>
            <person name="Gainer-Dewar J."/>
            <person name="Goldberg J."/>
            <person name="Griggs A."/>
            <person name="Gujja S."/>
            <person name="Hansen M."/>
            <person name="Howarth C."/>
            <person name="Imamovic A."/>
            <person name="Ireland A."/>
            <person name="Larimer J."/>
            <person name="McCowan C."/>
            <person name="Murphy C."/>
            <person name="Pearson M."/>
            <person name="Poon T.W."/>
            <person name="Priest M."/>
            <person name="Roberts A."/>
            <person name="Saif S."/>
            <person name="Shea T."/>
            <person name="Sykes S."/>
            <person name="Wortman J."/>
            <person name="Nusbaum C."/>
            <person name="Birren B."/>
        </authorList>
    </citation>
    <scope>NUCLEOTIDE SEQUENCE [LARGE SCALE GENOMIC DNA]</scope>
    <source>
        <strain evidence="2 3">INRA-310</strain>
    </source>
</reference>
<name>W2Q640_PHYN3</name>
<dbReference type="GeneID" id="20191541"/>
<dbReference type="OrthoDB" id="129415at2759"/>
<sequence>MKTQGIETACQRLMQAAEKRYKRHRLSTLLQNEQEEAIERRKLEEQKVNLHREVLQLRREELDHQRHQHELIREHMQHQAAQTESLLKLVAAAISQTNT</sequence>
<dbReference type="AlphaFoldDB" id="W2Q640"/>
<organism evidence="2 3">
    <name type="scientific">Phytophthora nicotianae (strain INRA-310)</name>
    <name type="common">Phytophthora parasitica</name>
    <dbReference type="NCBI Taxonomy" id="761204"/>
    <lineage>
        <taxon>Eukaryota</taxon>
        <taxon>Sar</taxon>
        <taxon>Stramenopiles</taxon>
        <taxon>Oomycota</taxon>
        <taxon>Peronosporomycetes</taxon>
        <taxon>Peronosporales</taxon>
        <taxon>Peronosporaceae</taxon>
        <taxon>Phytophthora</taxon>
    </lineage>
</organism>
<dbReference type="VEuPathDB" id="FungiDB:PPTG_22942"/>
<keyword evidence="1" id="KW-0175">Coiled coil</keyword>
<dbReference type="Proteomes" id="UP000018817">
    <property type="component" value="Unassembled WGS sequence"/>
</dbReference>
<reference evidence="3" key="1">
    <citation type="submission" date="2011-12" db="EMBL/GenBank/DDBJ databases">
        <authorList>
            <consortium name="The Broad Institute Genome Sequencing Platform"/>
            <person name="Russ C."/>
            <person name="Tyler B."/>
            <person name="Panabieres F."/>
            <person name="Shan W."/>
            <person name="Tripathy S."/>
            <person name="Grunwald N."/>
            <person name="Machado M."/>
            <person name="Young S.K."/>
            <person name="Zeng Q."/>
            <person name="Gargeya S."/>
            <person name="Fitzgerald M."/>
            <person name="Haas B."/>
            <person name="Abouelleil A."/>
            <person name="Alvarado L."/>
            <person name="Arachchi H.M."/>
            <person name="Berlin A."/>
            <person name="Chapman S.B."/>
            <person name="Gearin G."/>
            <person name="Goldberg J."/>
            <person name="Griggs A."/>
            <person name="Gujja S."/>
            <person name="Hansen M."/>
            <person name="Heiman D."/>
            <person name="Howarth C."/>
            <person name="Larimer J."/>
            <person name="Lui A."/>
            <person name="MacDonald P.J.P."/>
            <person name="McCowen C."/>
            <person name="Montmayeur A."/>
            <person name="Murphy C."/>
            <person name="Neiman D."/>
            <person name="Pearson M."/>
            <person name="Priest M."/>
            <person name="Roberts A."/>
            <person name="Saif S."/>
            <person name="Shea T."/>
            <person name="Sisk P."/>
            <person name="Stolte C."/>
            <person name="Sykes S."/>
            <person name="Wortman J."/>
            <person name="Nusbaum C."/>
            <person name="Birren B."/>
        </authorList>
    </citation>
    <scope>NUCLEOTIDE SEQUENCE [LARGE SCALE GENOMIC DNA]</scope>
    <source>
        <strain evidence="3">INRA-310</strain>
    </source>
</reference>
<protein>
    <submittedName>
        <fullName evidence="2">Uncharacterized protein</fullName>
    </submittedName>
</protein>
<evidence type="ECO:0000313" key="3">
    <source>
        <dbReference type="Proteomes" id="UP000018817"/>
    </source>
</evidence>